<name>X0U9F6_9ZZZZ</name>
<protein>
    <submittedName>
        <fullName evidence="1">Uncharacterized protein</fullName>
    </submittedName>
</protein>
<evidence type="ECO:0000313" key="1">
    <source>
        <dbReference type="EMBL" id="GAF85130.1"/>
    </source>
</evidence>
<proteinExistence type="predicted"/>
<gene>
    <name evidence="1" type="ORF">S01H1_02205</name>
</gene>
<reference evidence="1" key="1">
    <citation type="journal article" date="2014" name="Front. Microbiol.">
        <title>High frequency of phylogenetically diverse reductive dehalogenase-homologous genes in deep subseafloor sedimentary metagenomes.</title>
        <authorList>
            <person name="Kawai M."/>
            <person name="Futagami T."/>
            <person name="Toyoda A."/>
            <person name="Takaki Y."/>
            <person name="Nishi S."/>
            <person name="Hori S."/>
            <person name="Arai W."/>
            <person name="Tsubouchi T."/>
            <person name="Morono Y."/>
            <person name="Uchiyama I."/>
            <person name="Ito T."/>
            <person name="Fujiyama A."/>
            <person name="Inagaki F."/>
            <person name="Takami H."/>
        </authorList>
    </citation>
    <scope>NUCLEOTIDE SEQUENCE</scope>
    <source>
        <strain evidence="1">Expedition CK06-06</strain>
    </source>
</reference>
<comment type="caution">
    <text evidence="1">The sequence shown here is derived from an EMBL/GenBank/DDBJ whole genome shotgun (WGS) entry which is preliminary data.</text>
</comment>
<sequence>MRFNSRIIFSFSNLILRNQQRVNSALELIFDNIIKDLGK</sequence>
<dbReference type="EMBL" id="BARS01001037">
    <property type="protein sequence ID" value="GAF85130.1"/>
    <property type="molecule type" value="Genomic_DNA"/>
</dbReference>
<organism evidence="1">
    <name type="scientific">marine sediment metagenome</name>
    <dbReference type="NCBI Taxonomy" id="412755"/>
    <lineage>
        <taxon>unclassified sequences</taxon>
        <taxon>metagenomes</taxon>
        <taxon>ecological metagenomes</taxon>
    </lineage>
</organism>
<dbReference type="AlphaFoldDB" id="X0U9F6"/>
<accession>X0U9F6</accession>